<dbReference type="UniPathway" id="UPA00070">
    <property type="reaction ID" value="UER00116"/>
</dbReference>
<dbReference type="GO" id="GO:0006520">
    <property type="term" value="P:amino acid metabolic process"/>
    <property type="evidence" value="ECO:0007669"/>
    <property type="project" value="InterPro"/>
</dbReference>
<feature type="binding site" evidence="7">
    <location>
        <position position="250"/>
    </location>
    <ligand>
        <name>carbamoyl phosphate</name>
        <dbReference type="ChEBI" id="CHEBI:58228"/>
    </ligand>
</feature>
<dbReference type="OrthoDB" id="9774690at2"/>
<feature type="binding site" evidence="7">
    <location>
        <position position="251"/>
    </location>
    <ligand>
        <name>carbamoyl phosphate</name>
        <dbReference type="ChEBI" id="CHEBI:58228"/>
    </ligand>
</feature>
<dbReference type="GO" id="GO:0016597">
    <property type="term" value="F:amino acid binding"/>
    <property type="evidence" value="ECO:0007669"/>
    <property type="project" value="InterPro"/>
</dbReference>
<evidence type="ECO:0000259" key="9">
    <source>
        <dbReference type="Pfam" id="PF02729"/>
    </source>
</evidence>
<evidence type="ECO:0000256" key="6">
    <source>
        <dbReference type="ARBA" id="ARBA00048859"/>
    </source>
</evidence>
<dbReference type="InterPro" id="IPR006130">
    <property type="entry name" value="Asp/Orn_carbamoylTrfase"/>
</dbReference>
<comment type="catalytic activity">
    <reaction evidence="6 7">
        <text>carbamoyl phosphate + L-aspartate = N-carbamoyl-L-aspartate + phosphate + H(+)</text>
        <dbReference type="Rhea" id="RHEA:20013"/>
        <dbReference type="ChEBI" id="CHEBI:15378"/>
        <dbReference type="ChEBI" id="CHEBI:29991"/>
        <dbReference type="ChEBI" id="CHEBI:32814"/>
        <dbReference type="ChEBI" id="CHEBI:43474"/>
        <dbReference type="ChEBI" id="CHEBI:58228"/>
        <dbReference type="EC" id="2.1.3.2"/>
    </reaction>
</comment>
<organism evidence="10 12">
    <name type="scientific">Salinicoccus roseus</name>
    <dbReference type="NCBI Taxonomy" id="45670"/>
    <lineage>
        <taxon>Bacteria</taxon>
        <taxon>Bacillati</taxon>
        <taxon>Bacillota</taxon>
        <taxon>Bacilli</taxon>
        <taxon>Bacillales</taxon>
        <taxon>Staphylococcaceae</taxon>
        <taxon>Salinicoccus</taxon>
    </lineage>
</organism>
<dbReference type="InterPro" id="IPR002082">
    <property type="entry name" value="Asp_carbamoyltransf"/>
</dbReference>
<dbReference type="EMBL" id="JABEVU030000001">
    <property type="protein sequence ID" value="MDB0580333.1"/>
    <property type="molecule type" value="Genomic_DNA"/>
</dbReference>
<dbReference type="EMBL" id="JXII01000004">
    <property type="protein sequence ID" value="KIH71096.1"/>
    <property type="molecule type" value="Genomic_DNA"/>
</dbReference>
<evidence type="ECO:0000256" key="4">
    <source>
        <dbReference type="ARBA" id="ARBA00022975"/>
    </source>
</evidence>
<dbReference type="Proteomes" id="UP000527860">
    <property type="component" value="Unassembled WGS sequence"/>
</dbReference>
<comment type="similarity">
    <text evidence="2 7">Belongs to the aspartate/ornithine carbamoyltransferase superfamily. ATCase family.</text>
</comment>
<evidence type="ECO:0000313" key="11">
    <source>
        <dbReference type="EMBL" id="MDB0580333.1"/>
    </source>
</evidence>
<feature type="domain" description="Aspartate/ornithine carbamoyltransferase carbamoyl-P binding" evidence="9">
    <location>
        <begin position="3"/>
        <end position="138"/>
    </location>
</feature>
<dbReference type="AlphaFoldDB" id="A0A0C2HNN1"/>
<dbReference type="FunFam" id="3.40.50.1370:FF:000011">
    <property type="entry name" value="Aspartate carbamoyltransferase"/>
    <property type="match status" value="1"/>
</dbReference>
<dbReference type="RefSeq" id="WP_040105693.1">
    <property type="nucleotide sequence ID" value="NZ_JABEVU030000001.1"/>
</dbReference>
<feature type="binding site" evidence="7">
    <location>
        <position position="99"/>
    </location>
    <ligand>
        <name>carbamoyl phosphate</name>
        <dbReference type="ChEBI" id="CHEBI:58228"/>
    </ligand>
</feature>
<dbReference type="PANTHER" id="PTHR45753:SF6">
    <property type="entry name" value="ASPARTATE CARBAMOYLTRANSFERASE"/>
    <property type="match status" value="1"/>
</dbReference>
<dbReference type="Pfam" id="PF02729">
    <property type="entry name" value="OTCace_N"/>
    <property type="match status" value="1"/>
</dbReference>
<feature type="domain" description="Aspartate/ornithine carbamoyltransferase Asp/Orn-binding" evidence="8">
    <location>
        <begin position="145"/>
        <end position="286"/>
    </location>
</feature>
<comment type="caution">
    <text evidence="10">The sequence shown here is derived from an EMBL/GenBank/DDBJ whole genome shotgun (WGS) entry which is preliminary data.</text>
</comment>
<dbReference type="NCBIfam" id="NF002032">
    <property type="entry name" value="PRK00856.1"/>
    <property type="match status" value="1"/>
</dbReference>
<comment type="function">
    <text evidence="5 7">Catalyzes the condensation of carbamoyl phosphate and aspartate to form carbamoyl aspartate and inorganic phosphate, the committed step in the de novo pyrimidine nucleotide biosynthesis pathway.</text>
</comment>
<dbReference type="InterPro" id="IPR006132">
    <property type="entry name" value="Asp/Orn_carbamoyltranf_P-bd"/>
</dbReference>
<feature type="binding site" evidence="7">
    <location>
        <position position="49"/>
    </location>
    <ligand>
        <name>carbamoyl phosphate</name>
        <dbReference type="ChEBI" id="CHEBI:58228"/>
    </ligand>
</feature>
<evidence type="ECO:0000256" key="5">
    <source>
        <dbReference type="ARBA" id="ARBA00043884"/>
    </source>
</evidence>
<dbReference type="GO" id="GO:0006207">
    <property type="term" value="P:'de novo' pyrimidine nucleobase biosynthetic process"/>
    <property type="evidence" value="ECO:0007669"/>
    <property type="project" value="InterPro"/>
</dbReference>
<dbReference type="Proteomes" id="UP000031546">
    <property type="component" value="Unassembled WGS sequence"/>
</dbReference>
<reference evidence="13" key="2">
    <citation type="submission" date="2020-04" db="EMBL/GenBank/DDBJ databases">
        <title>Genome analysis and biological profiling of marine Cellulosimicrobium funkei MOSEL-ME6.</title>
        <authorList>
            <person name="Tanveer F."/>
            <person name="Xie Y."/>
            <person name="Shinwari Z.K."/>
        </authorList>
    </citation>
    <scope>NUCLEOTIDE SEQUENCE [LARGE SCALE GENOMIC DNA]</scope>
    <source>
        <strain evidence="13">MOSEL-ME25</strain>
    </source>
</reference>
<feature type="binding site" evidence="7">
    <location>
        <position position="159"/>
    </location>
    <ligand>
        <name>L-aspartate</name>
        <dbReference type="ChEBI" id="CHEBI:29991"/>
    </ligand>
</feature>
<dbReference type="Gene3D" id="3.40.50.1370">
    <property type="entry name" value="Aspartate/ornithine carbamoyltransferase"/>
    <property type="match status" value="2"/>
</dbReference>
<keyword evidence="3 7" id="KW-0808">Transferase</keyword>
<dbReference type="PROSITE" id="PS00097">
    <property type="entry name" value="CARBAMOYLTRANSFERASE"/>
    <property type="match status" value="1"/>
</dbReference>
<dbReference type="InterPro" id="IPR006131">
    <property type="entry name" value="Asp_carbamoyltransf_Asp/Orn-bd"/>
</dbReference>
<reference evidence="11" key="3">
    <citation type="submission" date="2020-04" db="EMBL/GenBank/DDBJ databases">
        <authorList>
            <person name="Tanveer F."/>
            <person name="Xie Y."/>
            <person name="Shinwari Z.K."/>
        </authorList>
    </citation>
    <scope>NUCLEOTIDE SEQUENCE</scope>
    <source>
        <strain evidence="11">MOSEL-ME25</strain>
    </source>
</reference>
<feature type="binding site" evidence="7">
    <location>
        <position position="77"/>
    </location>
    <ligand>
        <name>L-aspartate</name>
        <dbReference type="ChEBI" id="CHEBI:29991"/>
    </ligand>
</feature>
<evidence type="ECO:0000256" key="7">
    <source>
        <dbReference type="HAMAP-Rule" id="MF_00001"/>
    </source>
</evidence>
<dbReference type="GO" id="GO:0044205">
    <property type="term" value="P:'de novo' UMP biosynthetic process"/>
    <property type="evidence" value="ECO:0007669"/>
    <property type="project" value="UniProtKB-UniRule"/>
</dbReference>
<dbReference type="GeneID" id="77845095"/>
<reference evidence="10 12" key="1">
    <citation type="submission" date="2015-01" db="EMBL/GenBank/DDBJ databases">
        <title>Genome sequences of high lactate-tolerant strain Salinicoccus roseus W12 with industrial interest.</title>
        <authorList>
            <person name="Wang H."/>
            <person name="Yu B."/>
        </authorList>
    </citation>
    <scope>NUCLEOTIDE SEQUENCE [LARGE SCALE GENOMIC DNA]</scope>
    <source>
        <strain evidence="10 12">W12</strain>
    </source>
</reference>
<dbReference type="PANTHER" id="PTHR45753">
    <property type="entry name" value="ORNITHINE CARBAMOYLTRANSFERASE, MITOCHONDRIAL"/>
    <property type="match status" value="1"/>
</dbReference>
<dbReference type="GO" id="GO:0005829">
    <property type="term" value="C:cytosol"/>
    <property type="evidence" value="ECO:0007669"/>
    <property type="project" value="TreeGrafter"/>
</dbReference>
<evidence type="ECO:0000313" key="13">
    <source>
        <dbReference type="Proteomes" id="UP000527860"/>
    </source>
</evidence>
<keyword evidence="13" id="KW-1185">Reference proteome</keyword>
<dbReference type="STRING" id="45670.SN16_05955"/>
<accession>A0A0C2HNN1</accession>
<keyword evidence="4 7" id="KW-0665">Pyrimidine biosynthesis</keyword>
<evidence type="ECO:0000259" key="8">
    <source>
        <dbReference type="Pfam" id="PF00185"/>
    </source>
</evidence>
<evidence type="ECO:0000256" key="1">
    <source>
        <dbReference type="ARBA" id="ARBA00004852"/>
    </source>
</evidence>
<name>A0A0C2HNN1_9STAP</name>
<protein>
    <recommendedName>
        <fullName evidence="7">Aspartate carbamoyltransferase</fullName>
        <ecNumber evidence="7">2.1.3.2</ecNumber>
    </recommendedName>
    <alternativeName>
        <fullName evidence="7">Aspartate transcarbamylase</fullName>
        <shortName evidence="7">ATCase</shortName>
    </alternativeName>
</protein>
<feature type="binding site" evidence="7">
    <location>
        <position position="50"/>
    </location>
    <ligand>
        <name>carbamoyl phosphate</name>
        <dbReference type="ChEBI" id="CHEBI:58228"/>
    </ligand>
</feature>
<feature type="binding site" evidence="7">
    <location>
        <position position="209"/>
    </location>
    <ligand>
        <name>L-aspartate</name>
        <dbReference type="ChEBI" id="CHEBI:29991"/>
    </ligand>
</feature>
<dbReference type="PRINTS" id="PR00101">
    <property type="entry name" value="ATCASE"/>
</dbReference>
<gene>
    <name evidence="7" type="primary">pyrB</name>
    <name evidence="11" type="ORF">F7P68_0007300</name>
    <name evidence="10" type="ORF">SN16_05955</name>
</gene>
<comment type="pathway">
    <text evidence="1 7">Pyrimidine metabolism; UMP biosynthesis via de novo pathway; (S)-dihydroorotate from bicarbonate: step 2/3.</text>
</comment>
<evidence type="ECO:0000313" key="12">
    <source>
        <dbReference type="Proteomes" id="UP000031546"/>
    </source>
</evidence>
<proteinExistence type="inferred from homology"/>
<dbReference type="EC" id="2.1.3.2" evidence="7"/>
<dbReference type="HAMAP" id="MF_00001">
    <property type="entry name" value="Asp_carb_tr"/>
    <property type="match status" value="1"/>
</dbReference>
<dbReference type="NCBIfam" id="TIGR00670">
    <property type="entry name" value="asp_carb_tr"/>
    <property type="match status" value="1"/>
</dbReference>
<feature type="binding site" evidence="7">
    <location>
        <position position="129"/>
    </location>
    <ligand>
        <name>carbamoyl phosphate</name>
        <dbReference type="ChEBI" id="CHEBI:58228"/>
    </ligand>
</feature>
<comment type="subunit">
    <text evidence="7">Heterododecamer (2C3:3R2) of six catalytic PyrB chains organized as two trimers (C3), and six regulatory PyrI chains organized as three dimers (R2).</text>
</comment>
<dbReference type="PRINTS" id="PR00100">
    <property type="entry name" value="AOTCASE"/>
</dbReference>
<evidence type="ECO:0000313" key="10">
    <source>
        <dbReference type="EMBL" id="KIH71096.1"/>
    </source>
</evidence>
<dbReference type="SUPFAM" id="SSF53671">
    <property type="entry name" value="Aspartate/ornithine carbamoyltransferase"/>
    <property type="match status" value="1"/>
</dbReference>
<evidence type="ECO:0000256" key="2">
    <source>
        <dbReference type="ARBA" id="ARBA00008896"/>
    </source>
</evidence>
<dbReference type="Pfam" id="PF00185">
    <property type="entry name" value="OTCace"/>
    <property type="match status" value="1"/>
</dbReference>
<dbReference type="InterPro" id="IPR036901">
    <property type="entry name" value="Asp/Orn_carbamoylTrfase_sf"/>
</dbReference>
<sequence>MNSLLSMNDLSKDDIMRLIRRALEMKAGNYRPLPERKYVANLFFEPSTRTKASFEMAEKHLGITSLPFDVDHSSVTKGESLYDTCRTMEAIGCDALVIRHGVTAYYDEMEGLGIPIINGGDGSGSHPTQSLLDLMTIYDRFGRFEGLKVVIAGDISHSRVARSNQQALAKLGAEVRFSAPEAWQDESIEVPYVDLDDVVGDADVIMLLRVQHERHGDEKDFTKTAYHNGYGMTLKRYQRMKDTAIIMHPAPVNRDVEIDGRLIEAPRSVIFEQMNNGVFMRMSVLQEILGSEQ</sequence>
<dbReference type="GO" id="GO:0004070">
    <property type="term" value="F:aspartate carbamoyltransferase activity"/>
    <property type="evidence" value="ECO:0007669"/>
    <property type="project" value="UniProtKB-UniRule"/>
</dbReference>
<feature type="binding site" evidence="7">
    <location>
        <position position="126"/>
    </location>
    <ligand>
        <name>carbamoyl phosphate</name>
        <dbReference type="ChEBI" id="CHEBI:58228"/>
    </ligand>
</feature>
<reference evidence="11 13" key="4">
    <citation type="submission" date="2022-12" db="EMBL/GenBank/DDBJ databases">
        <title>Genome analysis and biological profiling of marine Salinicoccus roseus MOSEL-ME25.</title>
        <authorList>
            <person name="Mirza F.T."/>
            <person name="Xie Y."/>
            <person name="Shinwari Z.K."/>
        </authorList>
    </citation>
    <scope>NUCLEOTIDE SEQUENCE [LARGE SCALE GENOMIC DNA]</scope>
    <source>
        <strain evidence="11 13">MOSEL-ME25</strain>
    </source>
</reference>
<evidence type="ECO:0000256" key="3">
    <source>
        <dbReference type="ARBA" id="ARBA00022679"/>
    </source>
</evidence>